<evidence type="ECO:0000259" key="1">
    <source>
        <dbReference type="Pfam" id="PF13417"/>
    </source>
</evidence>
<dbReference type="GO" id="GO:0016740">
    <property type="term" value="F:transferase activity"/>
    <property type="evidence" value="ECO:0007669"/>
    <property type="project" value="UniProtKB-KW"/>
</dbReference>
<evidence type="ECO:0000313" key="3">
    <source>
        <dbReference type="Proteomes" id="UP000008229"/>
    </source>
</evidence>
<dbReference type="eggNOG" id="COG0625">
    <property type="taxonomic scope" value="Bacteria"/>
</dbReference>
<reference evidence="3" key="2">
    <citation type="submission" date="2010-01" db="EMBL/GenBank/DDBJ databases">
        <title>The complete genome of Conexibacter woesei DSM 14684.</title>
        <authorList>
            <consortium name="US DOE Joint Genome Institute (JGI-PGF)"/>
            <person name="Lucas S."/>
            <person name="Copeland A."/>
            <person name="Lapidus A."/>
            <person name="Glavina del Rio T."/>
            <person name="Dalin E."/>
            <person name="Tice H."/>
            <person name="Bruce D."/>
            <person name="Goodwin L."/>
            <person name="Pitluck S."/>
            <person name="Kyrpides N."/>
            <person name="Mavromatis K."/>
            <person name="Ivanova N."/>
            <person name="Mikhailova N."/>
            <person name="Chertkov O."/>
            <person name="Brettin T."/>
            <person name="Detter J.C."/>
            <person name="Han C."/>
            <person name="Larimer F."/>
            <person name="Land M."/>
            <person name="Hauser L."/>
            <person name="Markowitz V."/>
            <person name="Cheng J.-F."/>
            <person name="Hugenholtz P."/>
            <person name="Woyke T."/>
            <person name="Wu D."/>
            <person name="Pukall R."/>
            <person name="Steenblock K."/>
            <person name="Schneider S."/>
            <person name="Klenk H.-P."/>
            <person name="Eisen J.A."/>
        </authorList>
    </citation>
    <scope>NUCLEOTIDE SEQUENCE [LARGE SCALE GENOMIC DNA]</scope>
    <source>
        <strain evidence="3">DSM 14684 / CIP 108061 / JCM 11494 / NBRC 100937 / ID131577</strain>
    </source>
</reference>
<dbReference type="InterPro" id="IPR036249">
    <property type="entry name" value="Thioredoxin-like_sf"/>
</dbReference>
<accession>D3F128</accession>
<keyword evidence="2" id="KW-0808">Transferase</keyword>
<dbReference type="Gene3D" id="1.20.1050.10">
    <property type="match status" value="1"/>
</dbReference>
<proteinExistence type="predicted"/>
<organism evidence="2 3">
    <name type="scientific">Conexibacter woesei (strain DSM 14684 / CCUG 47730 / CIP 108061 / JCM 11494 / NBRC 100937 / ID131577)</name>
    <dbReference type="NCBI Taxonomy" id="469383"/>
    <lineage>
        <taxon>Bacteria</taxon>
        <taxon>Bacillati</taxon>
        <taxon>Actinomycetota</taxon>
        <taxon>Thermoleophilia</taxon>
        <taxon>Solirubrobacterales</taxon>
        <taxon>Conexibacteraceae</taxon>
        <taxon>Conexibacter</taxon>
    </lineage>
</organism>
<dbReference type="KEGG" id="cwo:Cwoe_1677"/>
<dbReference type="RefSeq" id="WP_012933155.1">
    <property type="nucleotide sequence ID" value="NC_013739.1"/>
</dbReference>
<dbReference type="CDD" id="cd00299">
    <property type="entry name" value="GST_C_family"/>
    <property type="match status" value="1"/>
</dbReference>
<dbReference type="AlphaFoldDB" id="D3F128"/>
<dbReference type="STRING" id="469383.Cwoe_1677"/>
<dbReference type="OrthoDB" id="5244167at2"/>
<dbReference type="Pfam" id="PF13417">
    <property type="entry name" value="GST_N_3"/>
    <property type="match status" value="1"/>
</dbReference>
<dbReference type="Proteomes" id="UP000008229">
    <property type="component" value="Chromosome"/>
</dbReference>
<dbReference type="Gene3D" id="3.40.30.10">
    <property type="entry name" value="Glutaredoxin"/>
    <property type="match status" value="1"/>
</dbReference>
<dbReference type="EMBL" id="CP001854">
    <property type="protein sequence ID" value="ADB50104.1"/>
    <property type="molecule type" value="Genomic_DNA"/>
</dbReference>
<evidence type="ECO:0000313" key="2">
    <source>
        <dbReference type="EMBL" id="ADB50104.1"/>
    </source>
</evidence>
<feature type="domain" description="GST N-terminal" evidence="1">
    <location>
        <begin position="5"/>
        <end position="80"/>
    </location>
</feature>
<name>D3F128_CONWI</name>
<dbReference type="SUPFAM" id="SSF52833">
    <property type="entry name" value="Thioredoxin-like"/>
    <property type="match status" value="1"/>
</dbReference>
<sequence>MGHTLYAIHGSHPCATVERALQLKRQPYRVVELVPAVHVPVMWLRFRRRTVPALVLGNGEQIVGSRAILQRLDQLVAEPPLRPADAAARERVEAAERWGDEVLQPAVRRLFWCGVKQHPEVVPRYSEGSRLPVPAAMQRLVTPVMGALARWNNRVDESSLRADLAALPGQLDHVDALIADGVIGGEEPNAADLQLASSLRMLSTFADARRLLDGRPADALARRVFPEYDGEMPAGTYALAA</sequence>
<keyword evidence="3" id="KW-1185">Reference proteome</keyword>
<dbReference type="InterPro" id="IPR004045">
    <property type="entry name" value="Glutathione_S-Trfase_N"/>
</dbReference>
<dbReference type="InterPro" id="IPR036282">
    <property type="entry name" value="Glutathione-S-Trfase_C_sf"/>
</dbReference>
<dbReference type="CDD" id="cd00570">
    <property type="entry name" value="GST_N_family"/>
    <property type="match status" value="1"/>
</dbReference>
<gene>
    <name evidence="2" type="ordered locus">Cwoe_1677</name>
</gene>
<dbReference type="HOGENOM" id="CLU_1141047_0_0_11"/>
<protein>
    <submittedName>
        <fullName evidence="2">Glutathione S-transferase domain protein</fullName>
    </submittedName>
</protein>
<dbReference type="SUPFAM" id="SSF47616">
    <property type="entry name" value="GST C-terminal domain-like"/>
    <property type="match status" value="1"/>
</dbReference>
<reference evidence="2 3" key="1">
    <citation type="journal article" date="2010" name="Stand. Genomic Sci.">
        <title>Complete genome sequence of Conexibacter woesei type strain (ID131577).</title>
        <authorList>
            <person name="Pukall R."/>
            <person name="Lapidus A."/>
            <person name="Glavina Del Rio T."/>
            <person name="Copeland A."/>
            <person name="Tice H."/>
            <person name="Cheng J.-F."/>
            <person name="Lucas S."/>
            <person name="Chen F."/>
            <person name="Nolan M."/>
            <person name="Bruce D."/>
            <person name="Goodwin L."/>
            <person name="Pitluck S."/>
            <person name="Mavromatis K."/>
            <person name="Ivanova N."/>
            <person name="Ovchinnikova G."/>
            <person name="Pati A."/>
            <person name="Chen A."/>
            <person name="Palaniappan K."/>
            <person name="Land M."/>
            <person name="Hauser L."/>
            <person name="Chang Y.-J."/>
            <person name="Jeffries C.D."/>
            <person name="Chain P."/>
            <person name="Meincke L."/>
            <person name="Sims D."/>
            <person name="Brettin T."/>
            <person name="Detter J.C."/>
            <person name="Rohde M."/>
            <person name="Goeker M."/>
            <person name="Bristow J."/>
            <person name="Eisen J.A."/>
            <person name="Markowitz V."/>
            <person name="Kyrpides N.C."/>
            <person name="Klenk H.-P."/>
            <person name="Hugenholtz P."/>
        </authorList>
    </citation>
    <scope>NUCLEOTIDE SEQUENCE [LARGE SCALE GENOMIC DNA]</scope>
    <source>
        <strain evidence="3">DSM 14684 / CIP 108061 / JCM 11494 / NBRC 100937 / ID131577</strain>
    </source>
</reference>